<sequence>MKTNFTVIGVSLLIVAAVTVAVVVGVASGEKKGDVTNSVLRSEMIGSLCAVTDHKKTCIDTLSQEAEYSKATPIDLIKIIISRLRQEVQSVAAIKDTFAKDVLVPSQIAALQDCQDLLKSADDNLASTLRTVSAGLQSLIDHEDSLKSQLSAVISYQQTCKDGIKHPSIRAAIRLRLQTVTELTSDALALITQIPDINNILDAPDAGDPRKLLGLAEARDGGYPTWFSATDRGLSELHGKGLLKPNVVVAKDGSGQYRTISEAVVAFSENRNHRGTYVIYVKTGIYEENITLKLRRGRVFMYGDGPRKTIITGRKNCHDQFTALRTATFSVRGKGFIARSMAFRNTAGPEGGQAVALQVQADMSAFFNCRIDGYEGTLHALAHRQFYRDCVISGTVDFIFGDSSTLIQNSVIMVKKPLDNQQNTITASGRADDQQTTGFVIQNCRIVRGQELFPVRFSTATYLGRPWKRYSRTVVMESTLGDLIHPKGWLARNGTFAVDTLLYAEYANKGPGADTSGRVDWKGYKVITNRTEALAYTVAPFIQGDQWLKRSGMPILLGLKL</sequence>
<comment type="caution">
    <text evidence="9">The sequence shown here is derived from an EMBL/GenBank/DDBJ whole genome shotgun (WGS) entry which is preliminary data.</text>
</comment>
<gene>
    <name evidence="9" type="ORF">PVL29_017845</name>
</gene>
<dbReference type="GO" id="GO:0004857">
    <property type="term" value="F:enzyme inhibitor activity"/>
    <property type="evidence" value="ECO:0007669"/>
    <property type="project" value="InterPro"/>
</dbReference>
<evidence type="ECO:0000256" key="7">
    <source>
        <dbReference type="RuleBase" id="RU000589"/>
    </source>
</evidence>
<dbReference type="Gene3D" id="1.20.140.40">
    <property type="entry name" value="Invertase/pectin methylesterase inhibitor family protein"/>
    <property type="match status" value="1"/>
</dbReference>
<feature type="signal peptide" evidence="7">
    <location>
        <begin position="1"/>
        <end position="21"/>
    </location>
</feature>
<evidence type="ECO:0000313" key="9">
    <source>
        <dbReference type="EMBL" id="KAJ9681644.1"/>
    </source>
</evidence>
<dbReference type="SMART" id="SM00856">
    <property type="entry name" value="PMEI"/>
    <property type="match status" value="1"/>
</dbReference>
<evidence type="ECO:0000256" key="1">
    <source>
        <dbReference type="ARBA" id="ARBA00005184"/>
    </source>
</evidence>
<dbReference type="SUPFAM" id="SSF51126">
    <property type="entry name" value="Pectin lyase-like"/>
    <property type="match status" value="1"/>
</dbReference>
<name>A0AA38Z495_VITRO</name>
<dbReference type="AlphaFoldDB" id="A0AA38Z495"/>
<dbReference type="GO" id="GO:0045490">
    <property type="term" value="P:pectin catabolic process"/>
    <property type="evidence" value="ECO:0007669"/>
    <property type="project" value="UniProtKB-UniRule"/>
</dbReference>
<feature type="domain" description="Pectinesterase inhibitor" evidence="8">
    <location>
        <begin position="40"/>
        <end position="190"/>
    </location>
</feature>
<dbReference type="GO" id="GO:0030599">
    <property type="term" value="F:pectinesterase activity"/>
    <property type="evidence" value="ECO:0007669"/>
    <property type="project" value="UniProtKB-UniRule"/>
</dbReference>
<keyword evidence="7" id="KW-0732">Signal</keyword>
<dbReference type="SUPFAM" id="SSF101148">
    <property type="entry name" value="Plant invertase/pectin methylesterase inhibitor"/>
    <property type="match status" value="1"/>
</dbReference>
<dbReference type="GO" id="GO:0042545">
    <property type="term" value="P:cell wall modification"/>
    <property type="evidence" value="ECO:0007669"/>
    <property type="project" value="UniProtKB-UniRule"/>
</dbReference>
<comment type="pathway">
    <text evidence="1 7">Glycan metabolism; pectin degradation; 2-dehydro-3-deoxy-D-gluconate from pectin: step 1/5.</text>
</comment>
<feature type="chain" id="PRO_5041488398" description="Pectinesterase" evidence="7">
    <location>
        <begin position="22"/>
        <end position="561"/>
    </location>
</feature>
<evidence type="ECO:0000256" key="6">
    <source>
        <dbReference type="PROSITE-ProRule" id="PRU10040"/>
    </source>
</evidence>
<reference evidence="9 10" key="1">
    <citation type="journal article" date="2023" name="BMC Biotechnol.">
        <title>Vitis rotundifolia cv Carlos genome sequencing.</title>
        <authorList>
            <person name="Huff M."/>
            <person name="Hulse-Kemp A."/>
            <person name="Scheffler B."/>
            <person name="Youngblood R."/>
            <person name="Simpson S."/>
            <person name="Babiker E."/>
            <person name="Staton M."/>
        </authorList>
    </citation>
    <scope>NUCLEOTIDE SEQUENCE [LARGE SCALE GENOMIC DNA]</scope>
    <source>
        <tissue evidence="9">Leaf</tissue>
    </source>
</reference>
<comment type="similarity">
    <text evidence="2">In the N-terminal section; belongs to the PMEI family.</text>
</comment>
<evidence type="ECO:0000256" key="4">
    <source>
        <dbReference type="ARBA" id="ARBA00022801"/>
    </source>
</evidence>
<comment type="catalytic activity">
    <reaction evidence="7">
        <text>[(1-&gt;4)-alpha-D-galacturonosyl methyl ester](n) + n H2O = [(1-&gt;4)-alpha-D-galacturonosyl](n) + n methanol + n H(+)</text>
        <dbReference type="Rhea" id="RHEA:22380"/>
        <dbReference type="Rhea" id="RHEA-COMP:14570"/>
        <dbReference type="Rhea" id="RHEA-COMP:14573"/>
        <dbReference type="ChEBI" id="CHEBI:15377"/>
        <dbReference type="ChEBI" id="CHEBI:15378"/>
        <dbReference type="ChEBI" id="CHEBI:17790"/>
        <dbReference type="ChEBI" id="CHEBI:140522"/>
        <dbReference type="ChEBI" id="CHEBI:140523"/>
        <dbReference type="EC" id="3.1.1.11"/>
    </reaction>
</comment>
<accession>A0AA38Z495</accession>
<dbReference type="Proteomes" id="UP001168098">
    <property type="component" value="Unassembled WGS sequence"/>
</dbReference>
<dbReference type="InterPro" id="IPR033131">
    <property type="entry name" value="Pectinesterase_Asp_AS"/>
</dbReference>
<dbReference type="EC" id="3.1.1.11" evidence="7"/>
<dbReference type="InterPro" id="IPR006501">
    <property type="entry name" value="Pectinesterase_inhib_dom"/>
</dbReference>
<keyword evidence="5 7" id="KW-0063">Aspartyl esterase</keyword>
<dbReference type="InterPro" id="IPR035513">
    <property type="entry name" value="Invertase/methylesterase_inhib"/>
</dbReference>
<dbReference type="Gene3D" id="2.160.20.10">
    <property type="entry name" value="Single-stranded right-handed beta-helix, Pectin lyase-like"/>
    <property type="match status" value="1"/>
</dbReference>
<dbReference type="FunFam" id="2.160.20.10:FF:000001">
    <property type="entry name" value="Pectinesterase"/>
    <property type="match status" value="1"/>
</dbReference>
<keyword evidence="10" id="KW-1185">Reference proteome</keyword>
<dbReference type="Pfam" id="PF04043">
    <property type="entry name" value="PMEI"/>
    <property type="match status" value="1"/>
</dbReference>
<protein>
    <recommendedName>
        <fullName evidence="7">Pectinesterase</fullName>
        <ecNumber evidence="7">3.1.1.11</ecNumber>
    </recommendedName>
</protein>
<dbReference type="NCBIfam" id="TIGR01614">
    <property type="entry name" value="PME_inhib"/>
    <property type="match status" value="1"/>
</dbReference>
<organism evidence="9 10">
    <name type="scientific">Vitis rotundifolia</name>
    <name type="common">Muscadine grape</name>
    <dbReference type="NCBI Taxonomy" id="103349"/>
    <lineage>
        <taxon>Eukaryota</taxon>
        <taxon>Viridiplantae</taxon>
        <taxon>Streptophyta</taxon>
        <taxon>Embryophyta</taxon>
        <taxon>Tracheophyta</taxon>
        <taxon>Spermatophyta</taxon>
        <taxon>Magnoliopsida</taxon>
        <taxon>eudicotyledons</taxon>
        <taxon>Gunneridae</taxon>
        <taxon>Pentapetalae</taxon>
        <taxon>rosids</taxon>
        <taxon>Vitales</taxon>
        <taxon>Vitaceae</taxon>
        <taxon>Viteae</taxon>
        <taxon>Vitis</taxon>
    </lineage>
</organism>
<proteinExistence type="inferred from homology"/>
<dbReference type="CDD" id="cd15798">
    <property type="entry name" value="PMEI-like_3"/>
    <property type="match status" value="1"/>
</dbReference>
<comment type="similarity">
    <text evidence="3">In the C-terminal section; belongs to the pectinesterase family.</text>
</comment>
<dbReference type="PROSITE" id="PS00503">
    <property type="entry name" value="PECTINESTERASE_2"/>
    <property type="match status" value="1"/>
</dbReference>
<dbReference type="InterPro" id="IPR012334">
    <property type="entry name" value="Pectin_lyas_fold"/>
</dbReference>
<keyword evidence="4 7" id="KW-0378">Hydrolase</keyword>
<dbReference type="InterPro" id="IPR011050">
    <property type="entry name" value="Pectin_lyase_fold/virulence"/>
</dbReference>
<dbReference type="InterPro" id="IPR000070">
    <property type="entry name" value="Pectinesterase_cat"/>
</dbReference>
<dbReference type="Pfam" id="PF01095">
    <property type="entry name" value="Pectinesterase"/>
    <property type="match status" value="1"/>
</dbReference>
<evidence type="ECO:0000256" key="3">
    <source>
        <dbReference type="ARBA" id="ARBA00007786"/>
    </source>
</evidence>
<evidence type="ECO:0000256" key="2">
    <source>
        <dbReference type="ARBA" id="ARBA00006027"/>
    </source>
</evidence>
<dbReference type="PANTHER" id="PTHR31707">
    <property type="entry name" value="PECTINESTERASE"/>
    <property type="match status" value="1"/>
</dbReference>
<dbReference type="EMBL" id="JARBHA010000014">
    <property type="protein sequence ID" value="KAJ9681644.1"/>
    <property type="molecule type" value="Genomic_DNA"/>
</dbReference>
<evidence type="ECO:0000313" key="10">
    <source>
        <dbReference type="Proteomes" id="UP001168098"/>
    </source>
</evidence>
<feature type="active site" evidence="6">
    <location>
        <position position="397"/>
    </location>
</feature>
<evidence type="ECO:0000259" key="8">
    <source>
        <dbReference type="SMART" id="SM00856"/>
    </source>
</evidence>
<evidence type="ECO:0000256" key="5">
    <source>
        <dbReference type="ARBA" id="ARBA00023085"/>
    </source>
</evidence>